<dbReference type="InterPro" id="IPR036047">
    <property type="entry name" value="F-box-like_dom_sf"/>
</dbReference>
<dbReference type="Gene3D" id="2.120.10.80">
    <property type="entry name" value="Kelch-type beta propeller"/>
    <property type="match status" value="1"/>
</dbReference>
<dbReference type="Proteomes" id="UP001208570">
    <property type="component" value="Unassembled WGS sequence"/>
</dbReference>
<dbReference type="Pfam" id="PF12937">
    <property type="entry name" value="F-box-like"/>
    <property type="match status" value="1"/>
</dbReference>
<reference evidence="3" key="1">
    <citation type="journal article" date="2023" name="Mol. Biol. Evol.">
        <title>Third-Generation Sequencing Reveals the Adaptive Role of the Epigenome in Three Deep-Sea Polychaetes.</title>
        <authorList>
            <person name="Perez M."/>
            <person name="Aroh O."/>
            <person name="Sun Y."/>
            <person name="Lan Y."/>
            <person name="Juniper S.K."/>
            <person name="Young C.R."/>
            <person name="Angers B."/>
            <person name="Qian P.Y."/>
        </authorList>
    </citation>
    <scope>NUCLEOTIDE SEQUENCE</scope>
    <source>
        <strain evidence="3">P08H-3</strain>
    </source>
</reference>
<dbReference type="EMBL" id="JAODUP010000501">
    <property type="protein sequence ID" value="KAK2148375.1"/>
    <property type="molecule type" value="Genomic_DNA"/>
</dbReference>
<accession>A0AAD9MWU7</accession>
<evidence type="ECO:0000259" key="2">
    <source>
        <dbReference type="PROSITE" id="PS50181"/>
    </source>
</evidence>
<evidence type="ECO:0000313" key="3">
    <source>
        <dbReference type="EMBL" id="KAK2148375.1"/>
    </source>
</evidence>
<dbReference type="SMART" id="SM00256">
    <property type="entry name" value="FBOX"/>
    <property type="match status" value="1"/>
</dbReference>
<feature type="domain" description="F-box" evidence="2">
    <location>
        <begin position="34"/>
        <end position="83"/>
    </location>
</feature>
<dbReference type="CDD" id="cd22110">
    <property type="entry name" value="F-box_FBXO42"/>
    <property type="match status" value="1"/>
</dbReference>
<dbReference type="GO" id="GO:0019005">
    <property type="term" value="C:SCF ubiquitin ligase complex"/>
    <property type="evidence" value="ECO:0007669"/>
    <property type="project" value="TreeGrafter"/>
</dbReference>
<feature type="compositionally biased region" description="Low complexity" evidence="1">
    <location>
        <begin position="408"/>
        <end position="434"/>
    </location>
</feature>
<keyword evidence="4" id="KW-1185">Reference proteome</keyword>
<dbReference type="InterPro" id="IPR001810">
    <property type="entry name" value="F-box_dom"/>
</dbReference>
<gene>
    <name evidence="3" type="ORF">LSH36_501g08034</name>
</gene>
<dbReference type="PANTHER" id="PTHR46432:SF1">
    <property type="entry name" value="F-BOX ONLY PROTEIN 42"/>
    <property type="match status" value="1"/>
</dbReference>
<dbReference type="AlphaFoldDB" id="A0AAD9MWU7"/>
<dbReference type="Gene3D" id="1.20.1280.50">
    <property type="match status" value="1"/>
</dbReference>
<feature type="region of interest" description="Disordered" evidence="1">
    <location>
        <begin position="271"/>
        <end position="297"/>
    </location>
</feature>
<feature type="compositionally biased region" description="Low complexity" evidence="1">
    <location>
        <begin position="271"/>
        <end position="285"/>
    </location>
</feature>
<feature type="compositionally biased region" description="Low complexity" evidence="1">
    <location>
        <begin position="449"/>
        <end position="458"/>
    </location>
</feature>
<evidence type="ECO:0000256" key="1">
    <source>
        <dbReference type="SAM" id="MobiDB-lite"/>
    </source>
</evidence>
<feature type="region of interest" description="Disordered" evidence="1">
    <location>
        <begin position="334"/>
        <end position="470"/>
    </location>
</feature>
<comment type="caution">
    <text evidence="3">The sequence shown here is derived from an EMBL/GenBank/DDBJ whole genome shotgun (WGS) entry which is preliminary data.</text>
</comment>
<dbReference type="SUPFAM" id="SSF117281">
    <property type="entry name" value="Kelch motif"/>
    <property type="match status" value="1"/>
</dbReference>
<dbReference type="InterPro" id="IPR015915">
    <property type="entry name" value="Kelch-typ_b-propeller"/>
</dbReference>
<evidence type="ECO:0000313" key="4">
    <source>
        <dbReference type="Proteomes" id="UP001208570"/>
    </source>
</evidence>
<dbReference type="InterPro" id="IPR052821">
    <property type="entry name" value="F-box_only_SRC"/>
</dbReference>
<protein>
    <recommendedName>
        <fullName evidence="2">F-box domain-containing protein</fullName>
    </recommendedName>
</protein>
<dbReference type="Pfam" id="PF13415">
    <property type="entry name" value="Beta-prop_FBX42"/>
    <property type="match status" value="1"/>
</dbReference>
<feature type="compositionally biased region" description="Low complexity" evidence="1">
    <location>
        <begin position="342"/>
        <end position="358"/>
    </location>
</feature>
<proteinExistence type="predicted"/>
<organism evidence="3 4">
    <name type="scientific">Paralvinella palmiformis</name>
    <dbReference type="NCBI Taxonomy" id="53620"/>
    <lineage>
        <taxon>Eukaryota</taxon>
        <taxon>Metazoa</taxon>
        <taxon>Spiralia</taxon>
        <taxon>Lophotrochozoa</taxon>
        <taxon>Annelida</taxon>
        <taxon>Polychaeta</taxon>
        <taxon>Sedentaria</taxon>
        <taxon>Canalipalpata</taxon>
        <taxon>Terebellida</taxon>
        <taxon>Terebelliformia</taxon>
        <taxon>Alvinellidae</taxon>
        <taxon>Paralvinella</taxon>
    </lineage>
</organism>
<dbReference type="PANTHER" id="PTHR46432">
    <property type="entry name" value="F-BOX ONLY PROTEIN 42"/>
    <property type="match status" value="1"/>
</dbReference>
<dbReference type="PROSITE" id="PS50181">
    <property type="entry name" value="FBOX"/>
    <property type="match status" value="1"/>
</dbReference>
<dbReference type="GO" id="GO:1990756">
    <property type="term" value="F:ubiquitin-like ligase-substrate adaptor activity"/>
    <property type="evidence" value="ECO:0007669"/>
    <property type="project" value="TreeGrafter"/>
</dbReference>
<name>A0AAD9MWU7_9ANNE</name>
<dbReference type="SUPFAM" id="SSF81383">
    <property type="entry name" value="F-box domain"/>
    <property type="match status" value="1"/>
</dbReference>
<sequence>MLLEIYICLVNCLFILVLKYADYLNEAMSSAKSIAGINDLPNEVLEYLLSLLSPYRDYKNVMLVCRRWYHIMKGVKEREFQCFHEAVSDGGLWWTAHPSSPNPNITERYSHSACYLNKCLYIFGGCTSNNTAFNDLWKLDLGIGEWIRPLAMGTYPSPKAYASLVPHRGRLAARFFLQLHTYTPESNNWEEIVTITSPQGLAGHGATVIGDNMIVFGGCTVNGVRHIPAGNKPQPRYGHAQVRIDDNHILVVGGCGGPNMVGDKMVVLSKVSRSSSSPSSPMSAPQFRDPPLSITGETHQSATVSRCEGKSTTVQGHCVCCQEVALVDKMSLRAKRSHPETSESSSPESSSDTDDGSSQGLGSGRLGRGYHSRGLSVQRSTSTVGKMPPPSSDRIPSPKLVFGSRAPSQTVSSNQQLQSQNPQNAQSQPAAHASGLRERPKSPSPLLPGQPSSTSPPGGRNGLPLIRPNAMRNRQKQLEMLKRYEDRIKGQRAKDGNSAHLSSCCHGSSGPCRPLFPTQKVVTHPMYIHCLDLNNVTTTRAVTWLPLTKYGVENAPEETLFYSLVLGRGELIMFGGIQTDVNNMRRPIQSSNVVSNAVYFLGCKKILR</sequence>